<feature type="compositionally biased region" description="Basic and acidic residues" evidence="1">
    <location>
        <begin position="69"/>
        <end position="83"/>
    </location>
</feature>
<evidence type="ECO:0000313" key="2">
    <source>
        <dbReference type="EMBL" id="CAB4872701.1"/>
    </source>
</evidence>
<proteinExistence type="predicted"/>
<evidence type="ECO:0000256" key="1">
    <source>
        <dbReference type="SAM" id="MobiDB-lite"/>
    </source>
</evidence>
<gene>
    <name evidence="2" type="ORF">UFOPK3381_00902</name>
</gene>
<reference evidence="2" key="1">
    <citation type="submission" date="2020-05" db="EMBL/GenBank/DDBJ databases">
        <authorList>
            <person name="Chiriac C."/>
            <person name="Salcher M."/>
            <person name="Ghai R."/>
            <person name="Kavagutti S V."/>
        </authorList>
    </citation>
    <scope>NUCLEOTIDE SEQUENCE</scope>
</reference>
<dbReference type="EMBL" id="CAFBLN010000035">
    <property type="protein sequence ID" value="CAB4872701.1"/>
    <property type="molecule type" value="Genomic_DNA"/>
</dbReference>
<sequence length="223" mass="25264">MDVGRRGQPRQEGRVFYRVPTPEATPAQDLVAPPGTQHDADAQDAPGQHGPLTEPDGPTFIDPTGYQHGHREDEGHRKAHEAGVEQWRVSRHEWIVLQQGVRSGALRRMNEIWHEGIGRSGHETHEEGRHGKEHQCGPLHHAIGYVVTITNNHHHQQRRQQQCPQQDGAFEGTPHSRHRINRGRERGVVFGHIGEIEVVRQQGYLHNYDCRERAGQPHDGNGQ</sequence>
<protein>
    <submittedName>
        <fullName evidence="2">Unannotated protein</fullName>
    </submittedName>
</protein>
<name>A0A6J7DPY9_9ZZZZ</name>
<dbReference type="AlphaFoldDB" id="A0A6J7DPY9"/>
<feature type="region of interest" description="Disordered" evidence="1">
    <location>
        <begin position="1"/>
        <end position="83"/>
    </location>
</feature>
<feature type="region of interest" description="Disordered" evidence="1">
    <location>
        <begin position="152"/>
        <end position="185"/>
    </location>
</feature>
<accession>A0A6J7DPY9</accession>
<organism evidence="2">
    <name type="scientific">freshwater metagenome</name>
    <dbReference type="NCBI Taxonomy" id="449393"/>
    <lineage>
        <taxon>unclassified sequences</taxon>
        <taxon>metagenomes</taxon>
        <taxon>ecological metagenomes</taxon>
    </lineage>
</organism>